<dbReference type="SUPFAM" id="SSF48371">
    <property type="entry name" value="ARM repeat"/>
    <property type="match status" value="1"/>
</dbReference>
<evidence type="ECO:0000313" key="2">
    <source>
        <dbReference type="EMBL" id="KAJ7731547.1"/>
    </source>
</evidence>
<gene>
    <name evidence="2" type="ORF">B0H16DRAFT_1469112</name>
</gene>
<protein>
    <submittedName>
        <fullName evidence="2">Uncharacterized protein</fullName>
    </submittedName>
</protein>
<dbReference type="EMBL" id="JARKIB010000152">
    <property type="protein sequence ID" value="KAJ7731547.1"/>
    <property type="molecule type" value="Genomic_DNA"/>
</dbReference>
<sequence>MSQFFDRHTVFESHWRPLLYRRVRNFQFASTEAILVTVSTVSKRKAEEQLESSKGPKRAKLKEPKKAKAQQETKNSSAGAIMAAPGNNRRMLPSRKLLTGNKCRPPPSRPGPPGLFSPQRRMAPLLASGMTPLTTNLALFAAYCVPWVQNTAGSTTRRPGSCWAASWRLYPLPPLTSVFHEAMKLGIAQVLHNLGDNDSTVRSSVHNIFTKLADHSVFHEDMKPGVPQIIRNLGDGDWNVQYSANEIFGKLADHPVFHEDMKPGVPQIIRNLGDHNSTVCSSANNMSFSKVDNGPVWKARAPHSFDARRLTFEEFREELD</sequence>
<dbReference type="AlphaFoldDB" id="A0AAD7HZE8"/>
<feature type="compositionally biased region" description="Basic and acidic residues" evidence="1">
    <location>
        <begin position="61"/>
        <end position="71"/>
    </location>
</feature>
<reference evidence="2" key="1">
    <citation type="submission" date="2023-03" db="EMBL/GenBank/DDBJ databases">
        <title>Massive genome expansion in bonnet fungi (Mycena s.s.) driven by repeated elements and novel gene families across ecological guilds.</title>
        <authorList>
            <consortium name="Lawrence Berkeley National Laboratory"/>
            <person name="Harder C.B."/>
            <person name="Miyauchi S."/>
            <person name="Viragh M."/>
            <person name="Kuo A."/>
            <person name="Thoen E."/>
            <person name="Andreopoulos B."/>
            <person name="Lu D."/>
            <person name="Skrede I."/>
            <person name="Drula E."/>
            <person name="Henrissat B."/>
            <person name="Morin E."/>
            <person name="Kohler A."/>
            <person name="Barry K."/>
            <person name="LaButti K."/>
            <person name="Morin E."/>
            <person name="Salamov A."/>
            <person name="Lipzen A."/>
            <person name="Mereny Z."/>
            <person name="Hegedus B."/>
            <person name="Baldrian P."/>
            <person name="Stursova M."/>
            <person name="Weitz H."/>
            <person name="Taylor A."/>
            <person name="Grigoriev I.V."/>
            <person name="Nagy L.G."/>
            <person name="Martin F."/>
            <person name="Kauserud H."/>
        </authorList>
    </citation>
    <scope>NUCLEOTIDE SEQUENCE</scope>
    <source>
        <strain evidence="2">CBHHK182m</strain>
    </source>
</reference>
<evidence type="ECO:0000256" key="1">
    <source>
        <dbReference type="SAM" id="MobiDB-lite"/>
    </source>
</evidence>
<proteinExistence type="predicted"/>
<accession>A0AAD7HZE8</accession>
<dbReference type="InterPro" id="IPR016024">
    <property type="entry name" value="ARM-type_fold"/>
</dbReference>
<keyword evidence="3" id="KW-1185">Reference proteome</keyword>
<comment type="caution">
    <text evidence="2">The sequence shown here is derived from an EMBL/GenBank/DDBJ whole genome shotgun (WGS) entry which is preliminary data.</text>
</comment>
<name>A0AAD7HZE8_9AGAR</name>
<dbReference type="Gene3D" id="1.25.10.10">
    <property type="entry name" value="Leucine-rich Repeat Variant"/>
    <property type="match status" value="1"/>
</dbReference>
<feature type="region of interest" description="Disordered" evidence="1">
    <location>
        <begin position="45"/>
        <end position="86"/>
    </location>
</feature>
<evidence type="ECO:0000313" key="3">
    <source>
        <dbReference type="Proteomes" id="UP001215598"/>
    </source>
</evidence>
<organism evidence="2 3">
    <name type="scientific">Mycena metata</name>
    <dbReference type="NCBI Taxonomy" id="1033252"/>
    <lineage>
        <taxon>Eukaryota</taxon>
        <taxon>Fungi</taxon>
        <taxon>Dikarya</taxon>
        <taxon>Basidiomycota</taxon>
        <taxon>Agaricomycotina</taxon>
        <taxon>Agaricomycetes</taxon>
        <taxon>Agaricomycetidae</taxon>
        <taxon>Agaricales</taxon>
        <taxon>Marasmiineae</taxon>
        <taxon>Mycenaceae</taxon>
        <taxon>Mycena</taxon>
    </lineage>
</organism>
<dbReference type="Proteomes" id="UP001215598">
    <property type="component" value="Unassembled WGS sequence"/>
</dbReference>
<dbReference type="InterPro" id="IPR011989">
    <property type="entry name" value="ARM-like"/>
</dbReference>